<organism evidence="3 4">
    <name type="scientific">Humibacter ginsenosidimutans</name>
    <dbReference type="NCBI Taxonomy" id="2599293"/>
    <lineage>
        <taxon>Bacteria</taxon>
        <taxon>Bacillati</taxon>
        <taxon>Actinomycetota</taxon>
        <taxon>Actinomycetes</taxon>
        <taxon>Micrococcales</taxon>
        <taxon>Microbacteriaceae</taxon>
        <taxon>Humibacter</taxon>
    </lineage>
</organism>
<dbReference type="InterPro" id="IPR036388">
    <property type="entry name" value="WH-like_DNA-bd_sf"/>
</dbReference>
<protein>
    <submittedName>
        <fullName evidence="3">MarR family transcriptional regulator</fullName>
    </submittedName>
</protein>
<name>A0A5B8M7E7_9MICO</name>
<dbReference type="SMART" id="SM00347">
    <property type="entry name" value="HTH_MARR"/>
    <property type="match status" value="1"/>
</dbReference>
<dbReference type="Gene3D" id="1.10.10.10">
    <property type="entry name" value="Winged helix-like DNA-binding domain superfamily/Winged helix DNA-binding domain"/>
    <property type="match status" value="1"/>
</dbReference>
<dbReference type="SUPFAM" id="SSF46785">
    <property type="entry name" value="Winged helix' DNA-binding domain"/>
    <property type="match status" value="1"/>
</dbReference>
<proteinExistence type="predicted"/>
<accession>A0A5B8M7E7</accession>
<dbReference type="KEGG" id="huw:FPZ11_17550"/>
<reference evidence="3 4" key="1">
    <citation type="submission" date="2019-07" db="EMBL/GenBank/DDBJ databases">
        <title>Full genome sequence of Humibacter sp. WJ7-1.</title>
        <authorList>
            <person name="Im W.-T."/>
        </authorList>
    </citation>
    <scope>NUCLEOTIDE SEQUENCE [LARGE SCALE GENOMIC DNA]</scope>
    <source>
        <strain evidence="3 4">WJ7-1</strain>
    </source>
</reference>
<dbReference type="Proteomes" id="UP000320216">
    <property type="component" value="Chromosome"/>
</dbReference>
<gene>
    <name evidence="3" type="ORF">FPZ11_17550</name>
</gene>
<keyword evidence="4" id="KW-1185">Reference proteome</keyword>
<dbReference type="OrthoDB" id="4485201at2"/>
<dbReference type="GO" id="GO:0003700">
    <property type="term" value="F:DNA-binding transcription factor activity"/>
    <property type="evidence" value="ECO:0007669"/>
    <property type="project" value="InterPro"/>
</dbReference>
<feature type="region of interest" description="Disordered" evidence="1">
    <location>
        <begin position="168"/>
        <end position="206"/>
    </location>
</feature>
<feature type="domain" description="HTH marR-type" evidence="2">
    <location>
        <begin position="59"/>
        <end position="157"/>
    </location>
</feature>
<dbReference type="AlphaFoldDB" id="A0A5B8M7E7"/>
<evidence type="ECO:0000259" key="2">
    <source>
        <dbReference type="SMART" id="SM00347"/>
    </source>
</evidence>
<dbReference type="EMBL" id="CP042305">
    <property type="protein sequence ID" value="QDZ16316.1"/>
    <property type="molecule type" value="Genomic_DNA"/>
</dbReference>
<evidence type="ECO:0000256" key="1">
    <source>
        <dbReference type="SAM" id="MobiDB-lite"/>
    </source>
</evidence>
<dbReference type="InterPro" id="IPR000835">
    <property type="entry name" value="HTH_MarR-typ"/>
</dbReference>
<sequence>MLHTATQRRILEVIEGAIGMVDTADAARHAERDTAVARILHELIVVARRGVISARVIEAHSDGPDLTEAEQSILAYLAERPGIRSTDVASAFALNRSTVSRQLDRLIDLGLVQVVDAAGRGRPLELTLLGHSLYEHTIARLRAETAQRMSGWSDAQVAEFAASLLRFNSPEPPGDAVTPAPPTPVVASDHALPASSPTSNERHTHD</sequence>
<dbReference type="CDD" id="cd00090">
    <property type="entry name" value="HTH_ARSR"/>
    <property type="match status" value="1"/>
</dbReference>
<dbReference type="InterPro" id="IPR036390">
    <property type="entry name" value="WH_DNA-bd_sf"/>
</dbReference>
<dbReference type="Pfam" id="PF12802">
    <property type="entry name" value="MarR_2"/>
    <property type="match status" value="1"/>
</dbReference>
<dbReference type="InterPro" id="IPR011991">
    <property type="entry name" value="ArsR-like_HTH"/>
</dbReference>
<evidence type="ECO:0000313" key="4">
    <source>
        <dbReference type="Proteomes" id="UP000320216"/>
    </source>
</evidence>
<evidence type="ECO:0000313" key="3">
    <source>
        <dbReference type="EMBL" id="QDZ16316.1"/>
    </source>
</evidence>